<reference evidence="3" key="1">
    <citation type="journal article" date="2019" name="Int. J. Syst. Evol. Microbiol.">
        <title>The Global Catalogue of Microorganisms (GCM) 10K type strain sequencing project: providing services to taxonomists for standard genome sequencing and annotation.</title>
        <authorList>
            <consortium name="The Broad Institute Genomics Platform"/>
            <consortium name="The Broad Institute Genome Sequencing Center for Infectious Disease"/>
            <person name="Wu L."/>
            <person name="Ma J."/>
        </authorList>
    </citation>
    <scope>NUCLEOTIDE SEQUENCE [LARGE SCALE GENOMIC DNA]</scope>
    <source>
        <strain evidence="3">CGMCC 4.7349</strain>
    </source>
</reference>
<sequence>MTAAPHVGQDSPRRELGGFLRAHRALLAPADVGLPATPRRRTAGLRREEVAALSGVSVAWYTWLEQGRVDTSRQVLDAVARTLRMDEAAHAHALTLAGFTPAHSPTRTPTHPTHPLQPMLDAWPTSPALLLTSAFDILAWNKAYATLWPDPADVPPDRRNLLLLLTTDPGHQSTLPTWQPLTLALYRHFRTRADREPPTSRSARVTELLRDECPDLAAWWGCRSVGDFTSHDIELTTPAGELAPYEATLLLTSEPRDGCILVQTPARSRLHPSPRPSSL</sequence>
<protein>
    <submittedName>
        <fullName evidence="2">DNA-binding protein</fullName>
    </submittedName>
</protein>
<evidence type="ECO:0000313" key="2">
    <source>
        <dbReference type="EMBL" id="GGO47455.1"/>
    </source>
</evidence>
<comment type="caution">
    <text evidence="2">The sequence shown here is derived from an EMBL/GenBank/DDBJ whole genome shotgun (WGS) entry which is preliminary data.</text>
</comment>
<dbReference type="InterPro" id="IPR001387">
    <property type="entry name" value="Cro/C1-type_HTH"/>
</dbReference>
<dbReference type="EMBL" id="BMNG01000008">
    <property type="protein sequence ID" value="GGO47455.1"/>
    <property type="molecule type" value="Genomic_DNA"/>
</dbReference>
<dbReference type="SMART" id="SM00530">
    <property type="entry name" value="HTH_XRE"/>
    <property type="match status" value="1"/>
</dbReference>
<dbReference type="Gene3D" id="3.30.450.180">
    <property type="match status" value="1"/>
</dbReference>
<evidence type="ECO:0000259" key="1">
    <source>
        <dbReference type="SMART" id="SM00530"/>
    </source>
</evidence>
<feature type="domain" description="HTH cro/C1-type" evidence="1">
    <location>
        <begin position="19"/>
        <end position="90"/>
    </location>
</feature>
<dbReference type="PANTHER" id="PTHR35010:SF2">
    <property type="entry name" value="BLL4672 PROTEIN"/>
    <property type="match status" value="1"/>
</dbReference>
<keyword evidence="3" id="KW-1185">Reference proteome</keyword>
<organism evidence="2 3">
    <name type="scientific">Streptomyces lasiicapitis</name>
    <dbReference type="NCBI Taxonomy" id="1923961"/>
    <lineage>
        <taxon>Bacteria</taxon>
        <taxon>Bacillati</taxon>
        <taxon>Actinomycetota</taxon>
        <taxon>Actinomycetes</taxon>
        <taxon>Kitasatosporales</taxon>
        <taxon>Streptomycetaceae</taxon>
        <taxon>Streptomyces</taxon>
    </lineage>
</organism>
<evidence type="ECO:0000313" key="3">
    <source>
        <dbReference type="Proteomes" id="UP000656881"/>
    </source>
</evidence>
<dbReference type="Pfam" id="PF17765">
    <property type="entry name" value="MLTR_LBD"/>
    <property type="match status" value="1"/>
</dbReference>
<accession>A0ABQ2M6E2</accession>
<dbReference type="GO" id="GO:0003677">
    <property type="term" value="F:DNA binding"/>
    <property type="evidence" value="ECO:0007669"/>
    <property type="project" value="UniProtKB-KW"/>
</dbReference>
<dbReference type="Gene3D" id="1.10.260.40">
    <property type="entry name" value="lambda repressor-like DNA-binding domains"/>
    <property type="match status" value="1"/>
</dbReference>
<dbReference type="InterPro" id="IPR041413">
    <property type="entry name" value="MLTR_LBD"/>
</dbReference>
<dbReference type="InterPro" id="IPR010982">
    <property type="entry name" value="Lambda_DNA-bd_dom_sf"/>
</dbReference>
<dbReference type="Proteomes" id="UP000656881">
    <property type="component" value="Unassembled WGS sequence"/>
</dbReference>
<dbReference type="PANTHER" id="PTHR35010">
    <property type="entry name" value="BLL4672 PROTEIN-RELATED"/>
    <property type="match status" value="1"/>
</dbReference>
<name>A0ABQ2M6E2_9ACTN</name>
<dbReference type="CDD" id="cd00093">
    <property type="entry name" value="HTH_XRE"/>
    <property type="match status" value="1"/>
</dbReference>
<gene>
    <name evidence="2" type="ORF">GCM10012286_40790</name>
</gene>
<dbReference type="Pfam" id="PF13560">
    <property type="entry name" value="HTH_31"/>
    <property type="match status" value="1"/>
</dbReference>
<proteinExistence type="predicted"/>
<keyword evidence="2" id="KW-0238">DNA-binding</keyword>
<dbReference type="SUPFAM" id="SSF47413">
    <property type="entry name" value="lambda repressor-like DNA-binding domains"/>
    <property type="match status" value="1"/>
</dbReference>
<dbReference type="RefSeq" id="WP_189175039.1">
    <property type="nucleotide sequence ID" value="NZ_BMNG01000008.1"/>
</dbReference>